<sequence length="103" mass="12483">MITDEQIENLKYGDKLIFFRNGMSLSCDKGNVFTFSHWSPIYSDTENPKEFWKCCELYDNPNHNFSIYNLELFDETKHFDYNIMTKEKLNEDVINFNKRFENK</sequence>
<accession>A0A6J5MR06</accession>
<organism evidence="1">
    <name type="scientific">uncultured Caudovirales phage</name>
    <dbReference type="NCBI Taxonomy" id="2100421"/>
    <lineage>
        <taxon>Viruses</taxon>
        <taxon>Duplodnaviria</taxon>
        <taxon>Heunggongvirae</taxon>
        <taxon>Uroviricota</taxon>
        <taxon>Caudoviricetes</taxon>
        <taxon>Peduoviridae</taxon>
        <taxon>Maltschvirus</taxon>
        <taxon>Maltschvirus maltsch</taxon>
    </lineage>
</organism>
<evidence type="ECO:0000313" key="1">
    <source>
        <dbReference type="EMBL" id="CAB4148892.1"/>
    </source>
</evidence>
<reference evidence="1" key="1">
    <citation type="submission" date="2020-04" db="EMBL/GenBank/DDBJ databases">
        <authorList>
            <person name="Chiriac C."/>
            <person name="Salcher M."/>
            <person name="Ghai R."/>
            <person name="Kavagutti S V."/>
        </authorList>
    </citation>
    <scope>NUCLEOTIDE SEQUENCE</scope>
</reference>
<protein>
    <submittedName>
        <fullName evidence="1">Uncharacterized protein</fullName>
    </submittedName>
</protein>
<proteinExistence type="predicted"/>
<name>A0A6J5MR06_9CAUD</name>
<gene>
    <name evidence="1" type="ORF">UFOVP535_31</name>
</gene>
<dbReference type="EMBL" id="LR796506">
    <property type="protein sequence ID" value="CAB4148892.1"/>
    <property type="molecule type" value="Genomic_DNA"/>
</dbReference>